<reference evidence="3 4" key="1">
    <citation type="submission" date="2020-02" db="EMBL/GenBank/DDBJ databases">
        <authorList>
            <person name="Chen W.-M."/>
        </authorList>
    </citation>
    <scope>NUCLEOTIDE SEQUENCE [LARGE SCALE GENOMIC DNA]</scope>
    <source>
        <strain evidence="3 4">KMS-5</strain>
    </source>
</reference>
<evidence type="ECO:0000256" key="2">
    <source>
        <dbReference type="ARBA" id="ARBA00023002"/>
    </source>
</evidence>
<organism evidence="3 4">
    <name type="scientific">Tabrizicola oligotrophica</name>
    <dbReference type="NCBI Taxonomy" id="2710650"/>
    <lineage>
        <taxon>Bacteria</taxon>
        <taxon>Pseudomonadati</taxon>
        <taxon>Pseudomonadota</taxon>
        <taxon>Alphaproteobacteria</taxon>
        <taxon>Rhodobacterales</taxon>
        <taxon>Paracoccaceae</taxon>
        <taxon>Tabrizicola</taxon>
    </lineage>
</organism>
<evidence type="ECO:0000313" key="3">
    <source>
        <dbReference type="EMBL" id="NEY90131.1"/>
    </source>
</evidence>
<dbReference type="Gene3D" id="3.40.50.720">
    <property type="entry name" value="NAD(P)-binding Rossmann-like Domain"/>
    <property type="match status" value="1"/>
</dbReference>
<dbReference type="GO" id="GO:0016616">
    <property type="term" value="F:oxidoreductase activity, acting on the CH-OH group of donors, NAD or NADP as acceptor"/>
    <property type="evidence" value="ECO:0007669"/>
    <property type="project" value="TreeGrafter"/>
</dbReference>
<protein>
    <submittedName>
        <fullName evidence="3">SDR family oxidoreductase</fullName>
    </submittedName>
</protein>
<comment type="similarity">
    <text evidence="1">Belongs to the short-chain dehydrogenases/reductases (SDR) family.</text>
</comment>
<gene>
    <name evidence="3" type="ORF">G4Z14_07440</name>
</gene>
<dbReference type="InterPro" id="IPR002347">
    <property type="entry name" value="SDR_fam"/>
</dbReference>
<dbReference type="Proteomes" id="UP000477782">
    <property type="component" value="Unassembled WGS sequence"/>
</dbReference>
<keyword evidence="2" id="KW-0560">Oxidoreductase</keyword>
<dbReference type="FunFam" id="3.40.50.720:FF:000084">
    <property type="entry name" value="Short-chain dehydrogenase reductase"/>
    <property type="match status" value="1"/>
</dbReference>
<dbReference type="EMBL" id="JAAIVJ010000003">
    <property type="protein sequence ID" value="NEY90131.1"/>
    <property type="molecule type" value="Genomic_DNA"/>
</dbReference>
<name>A0A6M0QSY6_9RHOB</name>
<dbReference type="AlphaFoldDB" id="A0A6M0QSY6"/>
<dbReference type="PANTHER" id="PTHR42760:SF115">
    <property type="entry name" value="3-OXOACYL-[ACYL-CARRIER-PROTEIN] REDUCTASE FABG"/>
    <property type="match status" value="1"/>
</dbReference>
<comment type="caution">
    <text evidence="3">The sequence shown here is derived from an EMBL/GenBank/DDBJ whole genome shotgun (WGS) entry which is preliminary data.</text>
</comment>
<dbReference type="Pfam" id="PF13561">
    <property type="entry name" value="adh_short_C2"/>
    <property type="match status" value="1"/>
</dbReference>
<proteinExistence type="inferred from homology"/>
<accession>A0A6M0QSY6</accession>
<dbReference type="PRINTS" id="PR00081">
    <property type="entry name" value="GDHRDH"/>
</dbReference>
<dbReference type="RefSeq" id="WP_164624264.1">
    <property type="nucleotide sequence ID" value="NZ_JAAIVJ010000003.1"/>
</dbReference>
<keyword evidence="4" id="KW-1185">Reference proteome</keyword>
<evidence type="ECO:0000256" key="1">
    <source>
        <dbReference type="ARBA" id="ARBA00006484"/>
    </source>
</evidence>
<sequence>MTAAEIFSVKGKTAFLTGAAQGLGRAMAEALAENGAALALFDRDADRLEDTAADLRRQGGKVLTLPGDVTDARAVTAAITETAARLGPLDICIANAGISDARPGLLHEITDADWQKVLDVNLTGLFHTCRAALAAMLPQGRGKLITVASMWGLAAPAGAFPRPAYAASKGAVVNLTREMALHYADKGIQVNALCPGIFQTETRPRDPAAAIAYTPMGRLGRPDEIKGATLFLASTASDFVTGTTLVIDGGVLAR</sequence>
<dbReference type="InterPro" id="IPR036291">
    <property type="entry name" value="NAD(P)-bd_dom_sf"/>
</dbReference>
<evidence type="ECO:0000313" key="4">
    <source>
        <dbReference type="Proteomes" id="UP000477782"/>
    </source>
</evidence>
<dbReference type="PANTHER" id="PTHR42760">
    <property type="entry name" value="SHORT-CHAIN DEHYDROGENASES/REDUCTASES FAMILY MEMBER"/>
    <property type="match status" value="1"/>
</dbReference>
<dbReference type="PRINTS" id="PR00080">
    <property type="entry name" value="SDRFAMILY"/>
</dbReference>
<dbReference type="SUPFAM" id="SSF51735">
    <property type="entry name" value="NAD(P)-binding Rossmann-fold domains"/>
    <property type="match status" value="1"/>
</dbReference>